<dbReference type="EMBL" id="NHYE01005401">
    <property type="protein sequence ID" value="PPQ73502.1"/>
    <property type="molecule type" value="Genomic_DNA"/>
</dbReference>
<comment type="caution">
    <text evidence="2">The sequence shown here is derived from an EMBL/GenBank/DDBJ whole genome shotgun (WGS) entry which is preliminary data.</text>
</comment>
<accession>A0A409W4T7</accession>
<protein>
    <submittedName>
        <fullName evidence="2">Uncharacterized protein</fullName>
    </submittedName>
</protein>
<sequence length="150" mass="17671">MPWVQELELKLTAGWNSHSHLDLSREWRRKVREGDVEEEQREDDDSKHRDLNFQPYQDSHLLFPPYSHHLAQHLLSQPKPFPEYLYWHNLRLEVVQIKSLGLVVSLEELRRRGFGLTIHALSQDESKIQAEKQGELPPLVPVQVRSALKV</sequence>
<organism evidence="2 3">
    <name type="scientific">Gymnopilus dilepis</name>
    <dbReference type="NCBI Taxonomy" id="231916"/>
    <lineage>
        <taxon>Eukaryota</taxon>
        <taxon>Fungi</taxon>
        <taxon>Dikarya</taxon>
        <taxon>Basidiomycota</taxon>
        <taxon>Agaricomycotina</taxon>
        <taxon>Agaricomycetes</taxon>
        <taxon>Agaricomycetidae</taxon>
        <taxon>Agaricales</taxon>
        <taxon>Agaricineae</taxon>
        <taxon>Hymenogastraceae</taxon>
        <taxon>Gymnopilus</taxon>
    </lineage>
</organism>
<evidence type="ECO:0000256" key="1">
    <source>
        <dbReference type="SAM" id="MobiDB-lite"/>
    </source>
</evidence>
<keyword evidence="3" id="KW-1185">Reference proteome</keyword>
<reference evidence="2 3" key="1">
    <citation type="journal article" date="2018" name="Evol. Lett.">
        <title>Horizontal gene cluster transfer increased hallucinogenic mushroom diversity.</title>
        <authorList>
            <person name="Reynolds H.T."/>
            <person name="Vijayakumar V."/>
            <person name="Gluck-Thaler E."/>
            <person name="Korotkin H.B."/>
            <person name="Matheny P.B."/>
            <person name="Slot J.C."/>
        </authorList>
    </citation>
    <scope>NUCLEOTIDE SEQUENCE [LARGE SCALE GENOMIC DNA]</scope>
    <source>
        <strain evidence="2 3">SRW20</strain>
    </source>
</reference>
<name>A0A409W4T7_9AGAR</name>
<dbReference type="Proteomes" id="UP000284706">
    <property type="component" value="Unassembled WGS sequence"/>
</dbReference>
<feature type="region of interest" description="Disordered" evidence="1">
    <location>
        <begin position="32"/>
        <end position="51"/>
    </location>
</feature>
<proteinExistence type="predicted"/>
<gene>
    <name evidence="2" type="ORF">CVT26_010416</name>
</gene>
<evidence type="ECO:0000313" key="3">
    <source>
        <dbReference type="Proteomes" id="UP000284706"/>
    </source>
</evidence>
<dbReference type="InParanoid" id="A0A409W4T7"/>
<dbReference type="AlphaFoldDB" id="A0A409W4T7"/>
<evidence type="ECO:0000313" key="2">
    <source>
        <dbReference type="EMBL" id="PPQ73502.1"/>
    </source>
</evidence>